<evidence type="ECO:0000313" key="2">
    <source>
        <dbReference type="EMBL" id="OGD34740.1"/>
    </source>
</evidence>
<dbReference type="AlphaFoldDB" id="A0A1F5BVW6"/>
<evidence type="ECO:0000313" key="3">
    <source>
        <dbReference type="Proteomes" id="UP000176650"/>
    </source>
</evidence>
<dbReference type="InterPro" id="IPR017853">
    <property type="entry name" value="GH"/>
</dbReference>
<sequence length="606" mass="68472">MTWLFVALGAYLCFSITTVLDKFILSKNRLPSPVSYAFYSGMFQAFAFLLIPFGFAWPGTYTALLALFAGMLFIIALLFLFNAIIRFEASKVAPIVGSALSIFLFALSFTREDFRMSSFEITAFALLVLGGVLISFRRLQGGDFLKLFGLSASAAFFFALSYFIGKIVYGQTDFISGFVLMRAGGFMVALAMLAIPQIRLKIKSSVNAVAGKLIVIVGANKIIAAVGLVSLQYAMFLGNVTLVQAMEGTQYVFLIFLTAILSRKWHHIFEEQVTIRIIARKTIAVLLIALGLFMLAFSEKPKDLATDTKTFGVTFSQIYASDMGLDWHETYIALLDDLGIKHLRIPAYWTKIEANENTFDFADLDWQIMEAEKRDVDVVMVVGYKVPRWPECHIPDWAESKPRAEFEQAVLREIETVVMRYRDNPAISRWQVENEPFLKFGVCPPFDAALLDEEIALVRSLDNRPIIVTDSGELSTWIQASKRADIFGTTMYRTIWSNYVGQFTYPLPPEFFHFKANIARAFGDVKKIIVIELQAEPWGPGLAHALAPEVEAQSFSPDKFHATMEYVKTVGFPEAYLWGGEWWYFKKTKGDDRFWDIAKEIYRASE</sequence>
<dbReference type="Proteomes" id="UP000176650">
    <property type="component" value="Unassembled WGS sequence"/>
</dbReference>
<dbReference type="STRING" id="1797298.A2988_04575"/>
<accession>A0A1F5BVW6</accession>
<gene>
    <name evidence="2" type="ORF">A2988_04575</name>
</gene>
<comment type="caution">
    <text evidence="2">The sequence shown here is derived from an EMBL/GenBank/DDBJ whole genome shotgun (WGS) entry which is preliminary data.</text>
</comment>
<proteinExistence type="predicted"/>
<dbReference type="EMBL" id="MEYS01000001">
    <property type="protein sequence ID" value="OGD34740.1"/>
    <property type="molecule type" value="Genomic_DNA"/>
</dbReference>
<keyword evidence="1" id="KW-0472">Membrane</keyword>
<name>A0A1F5BVW6_9BACT</name>
<evidence type="ECO:0000256" key="1">
    <source>
        <dbReference type="SAM" id="Phobius"/>
    </source>
</evidence>
<keyword evidence="1" id="KW-0812">Transmembrane</keyword>
<feature type="transmembrane region" description="Helical" evidence="1">
    <location>
        <begin position="92"/>
        <end position="110"/>
    </location>
</feature>
<feature type="transmembrane region" description="Helical" evidence="1">
    <location>
        <begin position="248"/>
        <end position="266"/>
    </location>
</feature>
<feature type="transmembrane region" description="Helical" evidence="1">
    <location>
        <begin position="278"/>
        <end position="297"/>
    </location>
</feature>
<feature type="transmembrane region" description="Helical" evidence="1">
    <location>
        <begin position="213"/>
        <end position="236"/>
    </location>
</feature>
<organism evidence="2 3">
    <name type="scientific">Candidatus Azambacteria bacterium RIFCSPLOWO2_01_FULL_46_25</name>
    <dbReference type="NCBI Taxonomy" id="1797298"/>
    <lineage>
        <taxon>Bacteria</taxon>
        <taxon>Candidatus Azamiibacteriota</taxon>
    </lineage>
</organism>
<feature type="transmembrane region" description="Helical" evidence="1">
    <location>
        <begin position="63"/>
        <end position="85"/>
    </location>
</feature>
<feature type="transmembrane region" description="Helical" evidence="1">
    <location>
        <begin position="116"/>
        <end position="136"/>
    </location>
</feature>
<dbReference type="SUPFAM" id="SSF51445">
    <property type="entry name" value="(Trans)glycosidases"/>
    <property type="match status" value="1"/>
</dbReference>
<keyword evidence="1" id="KW-1133">Transmembrane helix</keyword>
<feature type="transmembrane region" description="Helical" evidence="1">
    <location>
        <begin position="36"/>
        <end position="57"/>
    </location>
</feature>
<dbReference type="Gene3D" id="3.20.20.80">
    <property type="entry name" value="Glycosidases"/>
    <property type="match status" value="1"/>
</dbReference>
<feature type="transmembrane region" description="Helical" evidence="1">
    <location>
        <begin position="6"/>
        <end position="24"/>
    </location>
</feature>
<reference evidence="2 3" key="1">
    <citation type="journal article" date="2016" name="Nat. Commun.">
        <title>Thousands of microbial genomes shed light on interconnected biogeochemical processes in an aquifer system.</title>
        <authorList>
            <person name="Anantharaman K."/>
            <person name="Brown C.T."/>
            <person name="Hug L.A."/>
            <person name="Sharon I."/>
            <person name="Castelle C.J."/>
            <person name="Probst A.J."/>
            <person name="Thomas B.C."/>
            <person name="Singh A."/>
            <person name="Wilkins M.J."/>
            <person name="Karaoz U."/>
            <person name="Brodie E.L."/>
            <person name="Williams K.H."/>
            <person name="Hubbard S.S."/>
            <person name="Banfield J.F."/>
        </authorList>
    </citation>
    <scope>NUCLEOTIDE SEQUENCE [LARGE SCALE GENOMIC DNA]</scope>
</reference>
<protein>
    <submittedName>
        <fullName evidence="2">Uncharacterized protein</fullName>
    </submittedName>
</protein>
<feature type="transmembrane region" description="Helical" evidence="1">
    <location>
        <begin position="174"/>
        <end position="193"/>
    </location>
</feature>
<feature type="transmembrane region" description="Helical" evidence="1">
    <location>
        <begin position="148"/>
        <end position="168"/>
    </location>
</feature>